<dbReference type="Proteomes" id="UP000017175">
    <property type="component" value="Chromosome"/>
</dbReference>
<evidence type="ECO:0000313" key="1">
    <source>
        <dbReference type="EMBL" id="AKV10579.1"/>
    </source>
</evidence>
<name>A0A0K1QXX0_PSEFL</name>
<dbReference type="EMBL" id="CP010945">
    <property type="protein sequence ID" value="AKV10579.1"/>
    <property type="molecule type" value="Genomic_DNA"/>
</dbReference>
<sequence length="59" mass="6540">MEIADLNEGAQLYKQPKTIVGASLLAIAVCQSTLMLNTRPSSRAGSLPRWIFMQDYRSP</sequence>
<proteinExistence type="predicted"/>
<accession>A0A0K1QXX0</accession>
<dbReference type="AlphaFoldDB" id="A0A0K1QXX0"/>
<gene>
    <name evidence="1" type="ORF">B723_30930</name>
</gene>
<reference evidence="1 2" key="1">
    <citation type="journal article" date="2012" name="J. Bacteriol.">
        <title>Draft genome sequence of the cyanide-utilizing bacterium Pseudomonas fluorescens strain NCIMB 11764.</title>
        <authorList>
            <person name="Vilo C.A."/>
            <person name="Benedik M.J."/>
            <person name="Kunz D.A."/>
            <person name="Dong Q."/>
        </authorList>
    </citation>
    <scope>NUCLEOTIDE SEQUENCE [LARGE SCALE GENOMIC DNA]</scope>
    <source>
        <strain evidence="1 2">NCIMB 11764</strain>
    </source>
</reference>
<evidence type="ECO:0000313" key="2">
    <source>
        <dbReference type="Proteomes" id="UP000017175"/>
    </source>
</evidence>
<protein>
    <submittedName>
        <fullName evidence="1">Uncharacterized protein</fullName>
    </submittedName>
</protein>
<organism evidence="1 2">
    <name type="scientific">Pseudomonas fluorescens NCIMB 11764</name>
    <dbReference type="NCBI Taxonomy" id="1221522"/>
    <lineage>
        <taxon>Bacteria</taxon>
        <taxon>Pseudomonadati</taxon>
        <taxon>Pseudomonadota</taxon>
        <taxon>Gammaproteobacteria</taxon>
        <taxon>Pseudomonadales</taxon>
        <taxon>Pseudomonadaceae</taxon>
        <taxon>Pseudomonas</taxon>
    </lineage>
</organism>